<reference evidence="3 4" key="1">
    <citation type="submission" date="2019-04" db="EMBL/GenBank/DDBJ databases">
        <authorList>
            <consortium name="Wellcome Sanger Institute Data Sharing"/>
        </authorList>
    </citation>
    <scope>NUCLEOTIDE SEQUENCE [LARGE SCALE GENOMIC DNA]</scope>
</reference>
<evidence type="ECO:0000313" key="3">
    <source>
        <dbReference type="Ensembl" id="ENSSFOP00015074585.1"/>
    </source>
</evidence>
<evidence type="ECO:0000256" key="1">
    <source>
        <dbReference type="SAM" id="Coils"/>
    </source>
</evidence>
<dbReference type="OrthoDB" id="642895at2759"/>
<keyword evidence="1" id="KW-0175">Coiled coil</keyword>
<accession>A0A8C9WDE4</accession>
<protein>
    <submittedName>
        <fullName evidence="3">Protein regulator of cytokinesis 1b</fullName>
    </submittedName>
</protein>
<organism evidence="3 4">
    <name type="scientific">Scleropages formosus</name>
    <name type="common">Asian bonytongue</name>
    <name type="synonym">Osteoglossum formosum</name>
    <dbReference type="NCBI Taxonomy" id="113540"/>
    <lineage>
        <taxon>Eukaryota</taxon>
        <taxon>Metazoa</taxon>
        <taxon>Chordata</taxon>
        <taxon>Craniata</taxon>
        <taxon>Vertebrata</taxon>
        <taxon>Euteleostomi</taxon>
        <taxon>Actinopterygii</taxon>
        <taxon>Neopterygii</taxon>
        <taxon>Teleostei</taxon>
        <taxon>Osteoglossocephala</taxon>
        <taxon>Osteoglossomorpha</taxon>
        <taxon>Osteoglossiformes</taxon>
        <taxon>Osteoglossidae</taxon>
        <taxon>Scleropages</taxon>
    </lineage>
</organism>
<dbReference type="PANTHER" id="PTHR19321:SF1">
    <property type="entry name" value="PROTEIN REGULATOR OF CYTOKINESIS 1"/>
    <property type="match status" value="1"/>
</dbReference>
<feature type="compositionally biased region" description="Low complexity" evidence="2">
    <location>
        <begin position="476"/>
        <end position="486"/>
    </location>
</feature>
<reference evidence="3" key="2">
    <citation type="submission" date="2025-08" db="UniProtKB">
        <authorList>
            <consortium name="Ensembl"/>
        </authorList>
    </citation>
    <scope>IDENTIFICATION</scope>
</reference>
<feature type="coiled-coil region" evidence="1">
    <location>
        <begin position="214"/>
        <end position="291"/>
    </location>
</feature>
<dbReference type="Proteomes" id="UP000694397">
    <property type="component" value="Chromosome 11"/>
</dbReference>
<dbReference type="InterPro" id="IPR007145">
    <property type="entry name" value="MAP65_Ase1_PRC1"/>
</dbReference>
<dbReference type="Gene3D" id="1.20.58.1520">
    <property type="match status" value="1"/>
</dbReference>
<dbReference type="GO" id="GO:0008017">
    <property type="term" value="F:microtubule binding"/>
    <property type="evidence" value="ECO:0007669"/>
    <property type="project" value="InterPro"/>
</dbReference>
<proteinExistence type="predicted"/>
<evidence type="ECO:0000313" key="4">
    <source>
        <dbReference type="Proteomes" id="UP000694397"/>
    </source>
</evidence>
<reference evidence="3" key="3">
    <citation type="submission" date="2025-09" db="UniProtKB">
        <authorList>
            <consortium name="Ensembl"/>
        </authorList>
    </citation>
    <scope>IDENTIFICATION</scope>
</reference>
<dbReference type="GO" id="GO:1990023">
    <property type="term" value="C:mitotic spindle midzone"/>
    <property type="evidence" value="ECO:0007669"/>
    <property type="project" value="TreeGrafter"/>
</dbReference>
<dbReference type="Pfam" id="PF03999">
    <property type="entry name" value="MAP65_ASE1"/>
    <property type="match status" value="1"/>
</dbReference>
<dbReference type="AlphaFoldDB" id="A0A8C9WDE4"/>
<dbReference type="GO" id="GO:0051256">
    <property type="term" value="P:mitotic spindle midzone assembly"/>
    <property type="evidence" value="ECO:0007669"/>
    <property type="project" value="TreeGrafter"/>
</dbReference>
<dbReference type="GO" id="GO:0005737">
    <property type="term" value="C:cytoplasm"/>
    <property type="evidence" value="ECO:0007669"/>
    <property type="project" value="TreeGrafter"/>
</dbReference>
<keyword evidence="4" id="KW-1185">Reference proteome</keyword>
<feature type="region of interest" description="Disordered" evidence="2">
    <location>
        <begin position="465"/>
        <end position="486"/>
    </location>
</feature>
<gene>
    <name evidence="3" type="primary">PRC1</name>
    <name evidence="3" type="synonym">prc1b</name>
</gene>
<sequence>MRKSEVLAAECVACLNKALCHLKDIWEEIGIPEDQRLQRTHVVKNHIKGLLEMMITEEENLKKRLKSSIETCHKELNAVCKELQIPPFEEEGLTMLQIEKDARTRLEAMIKQKSQRMQDLKALTLQDQDLCDVLCTDPYSIAPDVVPSLDQLDNFRHRIASLTAEKERRRAEFVSLKKHIILCMEDLDQLPETSFERDVVLKDGKAFCLSHENITSLKLLLRQLEDQKAENEVQCTAYRKEVQKLWERLQVSQEQRDAFSDHMVMSKKRNLEALKVEVKRLEELKLRNIQEVIEVIRGEVALYWEKCFFSADQRQAFLPYYDENLTDDLLHLHDAEILRLKHHYDEHKELFEGVQKWEGSWKLFLELEKRATDPSRFTNRGGNLLKEAKQRADLHKSLPKLEKKLKAQIEVWEQEQGCEFLVNEQRFLQYVEGRWELHRIEKEREKQERLLKKSKQIEEDLLYGTSVRTPSKKRPPGTTTPGKTQKTLFANTSPFCKEQLNPSLNPTSHCSTLKQEKYYPHGLAVRTPGRSKPARIGLLERNKENMSPLSGTAVSGGWGAQAGHPQCSLSPSSVASTYSEFAVIFKFIIPVKSFSIFSKAQSGDMWIS</sequence>
<dbReference type="Ensembl" id="ENSSFOT00015078723.1">
    <property type="protein sequence ID" value="ENSSFOP00015074585.1"/>
    <property type="gene ID" value="ENSSFOG00015017523.2"/>
</dbReference>
<dbReference type="GeneTree" id="ENSGT00390000009453"/>
<dbReference type="PANTHER" id="PTHR19321">
    <property type="entry name" value="PROTEIN REGULATOR OF CYTOKINESIS 1 PRC1-RELATED"/>
    <property type="match status" value="1"/>
</dbReference>
<evidence type="ECO:0000256" key="2">
    <source>
        <dbReference type="SAM" id="MobiDB-lite"/>
    </source>
</evidence>
<name>A0A8C9WDE4_SCLFO</name>